<dbReference type="PANTHER" id="PTHR42852">
    <property type="entry name" value="THIOL:DISULFIDE INTERCHANGE PROTEIN DSBE"/>
    <property type="match status" value="1"/>
</dbReference>
<dbReference type="PROSITE" id="PS51352">
    <property type="entry name" value="THIOREDOXIN_2"/>
    <property type="match status" value="1"/>
</dbReference>
<feature type="domain" description="Thioredoxin" evidence="2">
    <location>
        <begin position="31"/>
        <end position="170"/>
    </location>
</feature>
<evidence type="ECO:0000256" key="1">
    <source>
        <dbReference type="ARBA" id="ARBA00023157"/>
    </source>
</evidence>
<dbReference type="InterPro" id="IPR013766">
    <property type="entry name" value="Thioredoxin_domain"/>
</dbReference>
<dbReference type="InterPro" id="IPR050553">
    <property type="entry name" value="Thioredoxin_ResA/DsbE_sf"/>
</dbReference>
<dbReference type="RefSeq" id="WP_019007645.1">
    <property type="nucleotide sequence ID" value="NZ_JBHLWN010000080.1"/>
</dbReference>
<dbReference type="InterPro" id="IPR000866">
    <property type="entry name" value="AhpC/TSA"/>
</dbReference>
<organism evidence="3 4">
    <name type="scientific">Paenibacillus chartarius</name>
    <dbReference type="NCBI Taxonomy" id="747481"/>
    <lineage>
        <taxon>Bacteria</taxon>
        <taxon>Bacillati</taxon>
        <taxon>Bacillota</taxon>
        <taxon>Bacilli</taxon>
        <taxon>Bacillales</taxon>
        <taxon>Paenibacillaceae</taxon>
        <taxon>Paenibacillus</taxon>
    </lineage>
</organism>
<dbReference type="PANTHER" id="PTHR42852:SF1">
    <property type="entry name" value="THIOREDOXIN-LIKE PROTEIN YNEN"/>
    <property type="match status" value="1"/>
</dbReference>
<dbReference type="SUPFAM" id="SSF52833">
    <property type="entry name" value="Thioredoxin-like"/>
    <property type="match status" value="1"/>
</dbReference>
<reference evidence="3 4" key="1">
    <citation type="submission" date="2024-09" db="EMBL/GenBank/DDBJ databases">
        <authorList>
            <person name="Sun Q."/>
            <person name="Mori K."/>
        </authorList>
    </citation>
    <scope>NUCLEOTIDE SEQUENCE [LARGE SCALE GENOMIC DNA]</scope>
    <source>
        <strain evidence="3 4">CCM 7759</strain>
    </source>
</reference>
<gene>
    <name evidence="3" type="ORF">ACFFK0_21935</name>
</gene>
<protein>
    <submittedName>
        <fullName evidence="3">TlpA family protein disulfide reductase</fullName>
    </submittedName>
</protein>
<dbReference type="InterPro" id="IPR017937">
    <property type="entry name" value="Thioredoxin_CS"/>
</dbReference>
<evidence type="ECO:0000313" key="4">
    <source>
        <dbReference type="Proteomes" id="UP001589776"/>
    </source>
</evidence>
<dbReference type="EMBL" id="JBHLWN010000080">
    <property type="protein sequence ID" value="MFC0215060.1"/>
    <property type="molecule type" value="Genomic_DNA"/>
</dbReference>
<dbReference type="Gene3D" id="3.40.30.10">
    <property type="entry name" value="Glutaredoxin"/>
    <property type="match status" value="1"/>
</dbReference>
<keyword evidence="4" id="KW-1185">Reference proteome</keyword>
<accession>A0ABV6DQZ0</accession>
<name>A0ABV6DQZ0_9BACL</name>
<dbReference type="InterPro" id="IPR036249">
    <property type="entry name" value="Thioredoxin-like_sf"/>
</dbReference>
<comment type="caution">
    <text evidence="3">The sequence shown here is derived from an EMBL/GenBank/DDBJ whole genome shotgun (WGS) entry which is preliminary data.</text>
</comment>
<dbReference type="PROSITE" id="PS00194">
    <property type="entry name" value="THIOREDOXIN_1"/>
    <property type="match status" value="1"/>
</dbReference>
<evidence type="ECO:0000313" key="3">
    <source>
        <dbReference type="EMBL" id="MFC0215060.1"/>
    </source>
</evidence>
<keyword evidence="1" id="KW-1015">Disulfide bond</keyword>
<dbReference type="CDD" id="cd02966">
    <property type="entry name" value="TlpA_like_family"/>
    <property type="match status" value="1"/>
</dbReference>
<dbReference type="Pfam" id="PF00578">
    <property type="entry name" value="AhpC-TSA"/>
    <property type="match status" value="1"/>
</dbReference>
<dbReference type="Proteomes" id="UP001589776">
    <property type="component" value="Unassembled WGS sequence"/>
</dbReference>
<proteinExistence type="predicted"/>
<sequence length="170" mass="18854">MKKQWLVLAAIIVLAIVALFQTSPANREELPKKGYRAPQFALPALDGQTYTLKKLDGKPVVLNFWASWCGPCRIEAPELVRLYEKYRGKIEIYAINVTASDSVEGARAFADEYGFSFPVLLDDKGEVSQKYGIQPIPTTFFVGGDGVIVDQVIGLVDPQSMEAKFKKLLP</sequence>
<evidence type="ECO:0000259" key="2">
    <source>
        <dbReference type="PROSITE" id="PS51352"/>
    </source>
</evidence>